<accession>A0A4P9IY71</accession>
<dbReference type="AlphaFoldDB" id="A0A4P9IY71"/>
<reference evidence="1 2" key="1">
    <citation type="submission" date="2019-05" db="EMBL/GenBank/DDBJ databases">
        <title>Complete genome sequence of Pseudoalteromonas sp. 16-SW-7(T) isolated from the Okhotsk Sea, Russia.</title>
        <authorList>
            <person name="Nguyen T.H."/>
            <person name="Nedashkovskaya O.I."/>
            <person name="Kim S.-G."/>
        </authorList>
    </citation>
    <scope>NUCLEOTIDE SEQUENCE [LARGE SCALE GENOMIC DNA]</scope>
    <source>
        <strain evidence="1 2">16-SW-7</strain>
    </source>
</reference>
<proteinExistence type="predicted"/>
<sequence>MRPHQLFLLFVLLIFAKPSLSKPVDIDVLVEDGYFPIIINAQKKQGFAPEFINILNDAQEEFNFILISLPVKRLTLSVEKNNFDVLFLMAMQWLPKKTQKNIEKTEFYTITKNELYTLKENASEQTYFDNLDKLTKVGVLGYSYQFAGFNTNAEYLREEHQVSLTIDEFNVVEMLLLRRAEVGVLNSIAYQYFKKQNILNMDLLFKSDVPDAVYETHFLINSQSNKISSRKMDEILNLPTTQMQLQKLLDKYGITSSYNNTALN</sequence>
<dbReference type="Proteomes" id="UP000310065">
    <property type="component" value="Chromosome L1"/>
</dbReference>
<dbReference type="KEGG" id="pdv:FFU37_02655"/>
<name>A0A4P9IY71_9GAMM</name>
<gene>
    <name evidence="1" type="ORF">FFU37_02655</name>
</gene>
<dbReference type="EMBL" id="CP040558">
    <property type="protein sequence ID" value="QCU73432.1"/>
    <property type="molecule type" value="Genomic_DNA"/>
</dbReference>
<dbReference type="RefSeq" id="WP_138488655.1">
    <property type="nucleotide sequence ID" value="NZ_CP040558.1"/>
</dbReference>
<evidence type="ECO:0000313" key="2">
    <source>
        <dbReference type="Proteomes" id="UP000310065"/>
    </source>
</evidence>
<organism evidence="1 2">
    <name type="scientific">Pseudoalteromonas distincta</name>
    <dbReference type="NCBI Taxonomy" id="77608"/>
    <lineage>
        <taxon>Bacteria</taxon>
        <taxon>Pseudomonadati</taxon>
        <taxon>Pseudomonadota</taxon>
        <taxon>Gammaproteobacteria</taxon>
        <taxon>Alteromonadales</taxon>
        <taxon>Pseudoalteromonadaceae</taxon>
        <taxon>Pseudoalteromonas</taxon>
    </lineage>
</organism>
<dbReference type="GeneID" id="88774533"/>
<evidence type="ECO:0000313" key="1">
    <source>
        <dbReference type="EMBL" id="QCU73432.1"/>
    </source>
</evidence>
<dbReference type="SUPFAM" id="SSF53850">
    <property type="entry name" value="Periplasmic binding protein-like II"/>
    <property type="match status" value="1"/>
</dbReference>
<protein>
    <submittedName>
        <fullName evidence="1">ABC transporter substrate-binding protein</fullName>
    </submittedName>
</protein>